<dbReference type="InterPro" id="IPR051203">
    <property type="entry name" value="Polysaccharide_Synthase-Rel"/>
</dbReference>
<dbReference type="AlphaFoldDB" id="A0A2T0AP08"/>
<dbReference type="Pfam" id="PF02719">
    <property type="entry name" value="Polysacc_synt_2"/>
    <property type="match status" value="1"/>
</dbReference>
<feature type="domain" description="Polysaccharide biosynthesis protein CapD-like" evidence="2">
    <location>
        <begin position="1"/>
        <end position="40"/>
    </location>
</feature>
<accession>A0A2T0AP08</accession>
<name>A0A2T0AP08_9FIRM</name>
<keyword evidence="1" id="KW-0472">Membrane</keyword>
<keyword evidence="3" id="KW-0456">Lyase</keyword>
<dbReference type="EMBL" id="PVXM01000046">
    <property type="protein sequence ID" value="PRR70693.1"/>
    <property type="molecule type" value="Genomic_DNA"/>
</dbReference>
<dbReference type="GO" id="GO:0016829">
    <property type="term" value="F:lyase activity"/>
    <property type="evidence" value="ECO:0007669"/>
    <property type="project" value="UniProtKB-KW"/>
</dbReference>
<dbReference type="PANTHER" id="PTHR43318:SF1">
    <property type="entry name" value="POLYSACCHARIDE BIOSYNTHESIS PROTEIN EPSC-RELATED"/>
    <property type="match status" value="1"/>
</dbReference>
<dbReference type="Proteomes" id="UP000238415">
    <property type="component" value="Unassembled WGS sequence"/>
</dbReference>
<sequence>MTHPEMTRYFMIIPEAVQLVIQAGALVKSGEIFVLDMGEPGIRGIAYTREGRPCEFPRGSRGIRAKRPCLLCHFCLGGTVGGVRYYLYIRG</sequence>
<keyword evidence="1" id="KW-1133">Transmembrane helix</keyword>
<dbReference type="InterPro" id="IPR003869">
    <property type="entry name" value="Polysac_CapD-like"/>
</dbReference>
<protein>
    <submittedName>
        <fullName evidence="3">UDP-N-acetyl-alpha-D-glucosamine C6 dehydratase</fullName>
        <ecNumber evidence="3">4.2.1.135</ecNumber>
    </submittedName>
</protein>
<evidence type="ECO:0000313" key="3">
    <source>
        <dbReference type="EMBL" id="PRR70693.1"/>
    </source>
</evidence>
<comment type="caution">
    <text evidence="3">The sequence shown here is derived from an EMBL/GenBank/DDBJ whole genome shotgun (WGS) entry which is preliminary data.</text>
</comment>
<organism evidence="3 4">
    <name type="scientific">Neomoorella humiferrea</name>
    <dbReference type="NCBI Taxonomy" id="676965"/>
    <lineage>
        <taxon>Bacteria</taxon>
        <taxon>Bacillati</taxon>
        <taxon>Bacillota</taxon>
        <taxon>Clostridia</taxon>
        <taxon>Neomoorellales</taxon>
        <taxon>Neomoorellaceae</taxon>
        <taxon>Neomoorella</taxon>
    </lineage>
</organism>
<keyword evidence="1" id="KW-0812">Transmembrane</keyword>
<keyword evidence="4" id="KW-1185">Reference proteome</keyword>
<evidence type="ECO:0000256" key="1">
    <source>
        <dbReference type="SAM" id="Phobius"/>
    </source>
</evidence>
<feature type="transmembrane region" description="Helical" evidence="1">
    <location>
        <begin position="68"/>
        <end position="87"/>
    </location>
</feature>
<dbReference type="Gene3D" id="3.40.50.720">
    <property type="entry name" value="NAD(P)-binding Rossmann-like Domain"/>
    <property type="match status" value="1"/>
</dbReference>
<evidence type="ECO:0000259" key="2">
    <source>
        <dbReference type="Pfam" id="PF02719"/>
    </source>
</evidence>
<dbReference type="PANTHER" id="PTHR43318">
    <property type="entry name" value="UDP-N-ACETYLGLUCOSAMINE 4,6-DEHYDRATASE"/>
    <property type="match status" value="1"/>
</dbReference>
<reference evidence="3 4" key="1">
    <citation type="submission" date="2018-03" db="EMBL/GenBank/DDBJ databases">
        <title>Genome sequence of Moorella humiferrea DSM 23265.</title>
        <authorList>
            <person name="Poehlein A."/>
            <person name="Daniel R."/>
        </authorList>
    </citation>
    <scope>NUCLEOTIDE SEQUENCE [LARGE SCALE GENOMIC DNA]</scope>
    <source>
        <strain evidence="3 4">DSM 23265</strain>
    </source>
</reference>
<proteinExistence type="predicted"/>
<gene>
    <name evidence="3" type="primary">pglF_1</name>
    <name evidence="3" type="ORF">MOHU_18000</name>
</gene>
<evidence type="ECO:0000313" key="4">
    <source>
        <dbReference type="Proteomes" id="UP000238415"/>
    </source>
</evidence>
<dbReference type="EC" id="4.2.1.135" evidence="3"/>